<sequence length="438" mass="47321">MIRAHAAGCSCCCVACKASLIARCVHAVGAWLALDSLEVVFLVWRTLASQSSLVLTGCELWLRCIAWLPCVLVELVWLVRFGGFFPEQCLGGSGGGSSRTGLRSSQDRPLSLLLEVLPKSASCLFRATVVLLLWFEVCRLVGLCSGEVLPEQLLALLVEVLPRAASRYFGCVVPLAVHLAAALANLSYGGLVSAIGVLRAVLLMGASVSRCGFASRVWKRLVRVSFLCFSSVARGGDAPLWCCVAEAGLLVQALFRCVFDCASACALEAFHSRCSMFRVLLGADVVVALLEKLSTFRVLLLWVSGRESPSVGHVSSRAIGLQFLACGFWRVSGEESFRLARSILLMLVIAPYVVPCVDLSVVRRALVVACVQFLLLWPVKDWLQRRLWRRVLSAAVRATVVGSCSQHAFWDAMLAASTVQTCANLRAALIGSVTRLVT</sequence>
<accession>A0A843XHT1</accession>
<feature type="non-terminal residue" evidence="1">
    <location>
        <position position="1"/>
    </location>
</feature>
<dbReference type="Proteomes" id="UP000652761">
    <property type="component" value="Unassembled WGS sequence"/>
</dbReference>
<reference evidence="1" key="1">
    <citation type="submission" date="2017-07" db="EMBL/GenBank/DDBJ databases">
        <title>Taro Niue Genome Assembly and Annotation.</title>
        <authorList>
            <person name="Atibalentja N."/>
            <person name="Keating K."/>
            <person name="Fields C.J."/>
        </authorList>
    </citation>
    <scope>NUCLEOTIDE SEQUENCE</scope>
    <source>
        <strain evidence="1">Niue_2</strain>
        <tissue evidence="1">Leaf</tissue>
    </source>
</reference>
<dbReference type="AlphaFoldDB" id="A0A843XHT1"/>
<dbReference type="EMBL" id="NMUH01008732">
    <property type="protein sequence ID" value="MQM19188.1"/>
    <property type="molecule type" value="Genomic_DNA"/>
</dbReference>
<protein>
    <submittedName>
        <fullName evidence="1">Uncharacterized protein</fullName>
    </submittedName>
</protein>
<evidence type="ECO:0000313" key="1">
    <source>
        <dbReference type="EMBL" id="MQM19188.1"/>
    </source>
</evidence>
<comment type="caution">
    <text evidence="1">The sequence shown here is derived from an EMBL/GenBank/DDBJ whole genome shotgun (WGS) entry which is preliminary data.</text>
</comment>
<keyword evidence="2" id="KW-1185">Reference proteome</keyword>
<organism evidence="1 2">
    <name type="scientific">Colocasia esculenta</name>
    <name type="common">Wild taro</name>
    <name type="synonym">Arum esculentum</name>
    <dbReference type="NCBI Taxonomy" id="4460"/>
    <lineage>
        <taxon>Eukaryota</taxon>
        <taxon>Viridiplantae</taxon>
        <taxon>Streptophyta</taxon>
        <taxon>Embryophyta</taxon>
        <taxon>Tracheophyta</taxon>
        <taxon>Spermatophyta</taxon>
        <taxon>Magnoliopsida</taxon>
        <taxon>Liliopsida</taxon>
        <taxon>Araceae</taxon>
        <taxon>Aroideae</taxon>
        <taxon>Colocasieae</taxon>
        <taxon>Colocasia</taxon>
    </lineage>
</organism>
<evidence type="ECO:0000313" key="2">
    <source>
        <dbReference type="Proteomes" id="UP000652761"/>
    </source>
</evidence>
<gene>
    <name evidence="1" type="ORF">Taro_052188</name>
</gene>
<name>A0A843XHT1_COLES</name>
<proteinExistence type="predicted"/>